<dbReference type="PANTHER" id="PTHR14689">
    <property type="entry name" value="PHORBOL-ESTER_DAG-TYPE DOMAIN-CONTAINING PROTEIN"/>
    <property type="match status" value="1"/>
</dbReference>
<dbReference type="Pfam" id="PF13926">
    <property type="entry name" value="DUF4211"/>
    <property type="match status" value="1"/>
</dbReference>
<evidence type="ECO:0000313" key="4">
    <source>
        <dbReference type="Proteomes" id="UP000567179"/>
    </source>
</evidence>
<protein>
    <recommendedName>
        <fullName evidence="2">DUF4211 domain-containing protein</fullName>
    </recommendedName>
</protein>
<feature type="compositionally biased region" description="Basic and acidic residues" evidence="1">
    <location>
        <begin position="1"/>
        <end position="10"/>
    </location>
</feature>
<feature type="region of interest" description="Disordered" evidence="1">
    <location>
        <begin position="1"/>
        <end position="163"/>
    </location>
</feature>
<dbReference type="EMBL" id="JAACJJ010000001">
    <property type="protein sequence ID" value="KAF5330768.1"/>
    <property type="molecule type" value="Genomic_DNA"/>
</dbReference>
<dbReference type="PANTHER" id="PTHR14689:SF0">
    <property type="entry name" value="COILED-COIL DOMAIN-CONTAINING PROTEIN 82"/>
    <property type="match status" value="1"/>
</dbReference>
<feature type="compositionally biased region" description="Acidic residues" evidence="1">
    <location>
        <begin position="206"/>
        <end position="217"/>
    </location>
</feature>
<feature type="region of interest" description="Disordered" evidence="1">
    <location>
        <begin position="198"/>
        <end position="263"/>
    </location>
</feature>
<comment type="caution">
    <text evidence="3">The sequence shown here is derived from an EMBL/GenBank/DDBJ whole genome shotgun (WGS) entry which is preliminary data.</text>
</comment>
<evidence type="ECO:0000259" key="2">
    <source>
        <dbReference type="Pfam" id="PF13926"/>
    </source>
</evidence>
<accession>A0A8H5BWT3</accession>
<reference evidence="3 4" key="1">
    <citation type="journal article" date="2020" name="ISME J.">
        <title>Uncovering the hidden diversity of litter-decomposition mechanisms in mushroom-forming fungi.</title>
        <authorList>
            <person name="Floudas D."/>
            <person name="Bentzer J."/>
            <person name="Ahren D."/>
            <person name="Johansson T."/>
            <person name="Persson P."/>
            <person name="Tunlid A."/>
        </authorList>
    </citation>
    <scope>NUCLEOTIDE SEQUENCE [LARGE SCALE GENOMIC DNA]</scope>
    <source>
        <strain evidence="3 4">CBS 101986</strain>
    </source>
</reference>
<organism evidence="3 4">
    <name type="scientific">Psilocybe cf. subviscida</name>
    <dbReference type="NCBI Taxonomy" id="2480587"/>
    <lineage>
        <taxon>Eukaryota</taxon>
        <taxon>Fungi</taxon>
        <taxon>Dikarya</taxon>
        <taxon>Basidiomycota</taxon>
        <taxon>Agaricomycotina</taxon>
        <taxon>Agaricomycetes</taxon>
        <taxon>Agaricomycetidae</taxon>
        <taxon>Agaricales</taxon>
        <taxon>Agaricineae</taxon>
        <taxon>Strophariaceae</taxon>
        <taxon>Psilocybe</taxon>
    </lineage>
</organism>
<feature type="domain" description="DUF4211" evidence="2">
    <location>
        <begin position="248"/>
        <end position="381"/>
    </location>
</feature>
<feature type="compositionally biased region" description="Low complexity" evidence="1">
    <location>
        <begin position="24"/>
        <end position="33"/>
    </location>
</feature>
<evidence type="ECO:0000313" key="3">
    <source>
        <dbReference type="EMBL" id="KAF5330768.1"/>
    </source>
</evidence>
<feature type="compositionally biased region" description="Acidic residues" evidence="1">
    <location>
        <begin position="232"/>
        <end position="241"/>
    </location>
</feature>
<keyword evidence="4" id="KW-1185">Reference proteome</keyword>
<proteinExistence type="predicted"/>
<dbReference type="AlphaFoldDB" id="A0A8H5BWT3"/>
<sequence>MPSSKPKDATAYKQTTLFDVIGDSSISPRKSSSVRLPRGTTKTSSPKGKQGHDDSDSEELAAIRFTPAVAPSSPIRNDHESDEDEASPQPLRRKRLLRHSTLDSDSEQPLEKKTGRRLLIQSSDEEVQEVRPRKKTRLQRRNQSESMSGSEEDITDLAHEVDENQILDSRLRERNKSKTNFQRNLEILKRRKLKLSAEMDTKDGTDTDEASASDNADESSVKLIKGSKPSEDYGDDEDDASSTDSESNFIVEDDSGPTILLPPEFSMETHENIAHQFKKIFQFFVHVAVQLPEARDKYMEGKIRDEQYFSVPLQVMRRKLFGLRDSLAASSVWRPEFKQALERYPDLELVRLDFAVPSCDACHLGGRMSTLLGRLIGAPYVASGFEPSSREADDSREFHLGRFCAQRTKVYHEFCHWEYDLFQNICREIDSLHMGSSRTFHRIAYAGASEPPDNLQDVDGLCDWLDSRRIIETEWHKIKMMMDSARNLEIDHKRGAIDD</sequence>
<dbReference type="OrthoDB" id="21499at2759"/>
<dbReference type="GO" id="GO:0005634">
    <property type="term" value="C:nucleus"/>
    <property type="evidence" value="ECO:0007669"/>
    <property type="project" value="TreeGrafter"/>
</dbReference>
<name>A0A8H5BWT3_9AGAR</name>
<gene>
    <name evidence="3" type="ORF">D9619_005516</name>
</gene>
<dbReference type="InterPro" id="IPR025451">
    <property type="entry name" value="DUF4211"/>
</dbReference>
<dbReference type="Proteomes" id="UP000567179">
    <property type="component" value="Unassembled WGS sequence"/>
</dbReference>
<evidence type="ECO:0000256" key="1">
    <source>
        <dbReference type="SAM" id="MobiDB-lite"/>
    </source>
</evidence>